<reference evidence="7 8" key="1">
    <citation type="submission" date="2016-03" db="EMBL/GenBank/DDBJ databases">
        <title>Fine-scale spatial genetic structure of a fungal parasite of coffee scale insects.</title>
        <authorList>
            <person name="Jackson D."/>
            <person name="Zemenick K.A."/>
            <person name="Malloure B."/>
            <person name="Quandt C.A."/>
            <person name="James T.Y."/>
        </authorList>
    </citation>
    <scope>NUCLEOTIDE SEQUENCE [LARGE SCALE GENOMIC DNA]</scope>
    <source>
        <strain evidence="7 8">UM487</strain>
    </source>
</reference>
<feature type="transmembrane region" description="Helical" evidence="6">
    <location>
        <begin position="103"/>
        <end position="120"/>
    </location>
</feature>
<keyword evidence="4 6" id="KW-0472">Membrane</keyword>
<dbReference type="GO" id="GO:0005886">
    <property type="term" value="C:plasma membrane"/>
    <property type="evidence" value="ECO:0007669"/>
    <property type="project" value="TreeGrafter"/>
</dbReference>
<gene>
    <name evidence="7" type="ORF">LLEC1_00799</name>
</gene>
<feature type="transmembrane region" description="Helical" evidence="6">
    <location>
        <begin position="71"/>
        <end position="91"/>
    </location>
</feature>
<proteinExistence type="predicted"/>
<dbReference type="PANTHER" id="PTHR23508:SF10">
    <property type="entry name" value="CARBOXYLIC ACID TRANSPORTER PROTEIN HOMOLOG"/>
    <property type="match status" value="1"/>
</dbReference>
<dbReference type="EMBL" id="LUKN01003053">
    <property type="protein sequence ID" value="OAQ98092.1"/>
    <property type="molecule type" value="Genomic_DNA"/>
</dbReference>
<name>A0A179I734_CORDF</name>
<dbReference type="OrthoDB" id="2153661at2759"/>
<evidence type="ECO:0000256" key="1">
    <source>
        <dbReference type="ARBA" id="ARBA00004141"/>
    </source>
</evidence>
<evidence type="ECO:0000256" key="4">
    <source>
        <dbReference type="ARBA" id="ARBA00023136"/>
    </source>
</evidence>
<keyword evidence="2 6" id="KW-0812">Transmembrane</keyword>
<keyword evidence="8" id="KW-1185">Reference proteome</keyword>
<keyword evidence="3 6" id="KW-1133">Transmembrane helix</keyword>
<comment type="subcellular location">
    <subcellularLocation>
        <location evidence="1">Membrane</location>
        <topology evidence="1">Multi-pass membrane protein</topology>
    </subcellularLocation>
</comment>
<feature type="transmembrane region" description="Helical" evidence="6">
    <location>
        <begin position="158"/>
        <end position="181"/>
    </location>
</feature>
<evidence type="ECO:0000256" key="2">
    <source>
        <dbReference type="ARBA" id="ARBA00022692"/>
    </source>
</evidence>
<protein>
    <recommendedName>
        <fullName evidence="9">Major facilitator superfamily (MFS) profile domain-containing protein</fullName>
    </recommendedName>
</protein>
<evidence type="ECO:0000313" key="7">
    <source>
        <dbReference type="EMBL" id="OAQ98092.1"/>
    </source>
</evidence>
<dbReference type="SUPFAM" id="SSF103473">
    <property type="entry name" value="MFS general substrate transporter"/>
    <property type="match status" value="1"/>
</dbReference>
<dbReference type="Proteomes" id="UP000243081">
    <property type="component" value="Unassembled WGS sequence"/>
</dbReference>
<dbReference type="Gene3D" id="1.20.1250.20">
    <property type="entry name" value="MFS general substrate transporter like domains"/>
    <property type="match status" value="2"/>
</dbReference>
<dbReference type="PANTHER" id="PTHR23508">
    <property type="entry name" value="CARBOXYLIC ACID TRANSPORTER PROTEIN HOMOLOG"/>
    <property type="match status" value="1"/>
</dbReference>
<evidence type="ECO:0000256" key="5">
    <source>
        <dbReference type="SAM" id="MobiDB-lite"/>
    </source>
</evidence>
<evidence type="ECO:0000256" key="6">
    <source>
        <dbReference type="SAM" id="Phobius"/>
    </source>
</evidence>
<dbReference type="AlphaFoldDB" id="A0A179I734"/>
<accession>A0A179I734</accession>
<organism evidence="7 8">
    <name type="scientific">Cordyceps confragosa</name>
    <name type="common">Lecanicillium lecanii</name>
    <dbReference type="NCBI Taxonomy" id="2714763"/>
    <lineage>
        <taxon>Eukaryota</taxon>
        <taxon>Fungi</taxon>
        <taxon>Dikarya</taxon>
        <taxon>Ascomycota</taxon>
        <taxon>Pezizomycotina</taxon>
        <taxon>Sordariomycetes</taxon>
        <taxon>Hypocreomycetidae</taxon>
        <taxon>Hypocreales</taxon>
        <taxon>Cordycipitaceae</taxon>
        <taxon>Akanthomyces</taxon>
    </lineage>
</organism>
<dbReference type="InterPro" id="IPR036259">
    <property type="entry name" value="MFS_trans_sf"/>
</dbReference>
<feature type="region of interest" description="Disordered" evidence="5">
    <location>
        <begin position="206"/>
        <end position="225"/>
    </location>
</feature>
<sequence length="225" mass="24745">MQRRSLFQLKPWFLGLITKIPYLLVIKRYWKPMIGTSMAWIVYGFVTYPFGIFGSTILATLNPSDSLMQTIGYGTVLSCFYLPGCLLGGYLMDKIGGKQTMTLGFVLWSIMGFIIGAFPIPVRGHFLGLVAAVGKTGAAIGTRVFTPIQDSFRDGNKGVQGVFLIGAGFAMTGALITWFLVPDMERELENEDAKFRRYLEENGCGGVFGEDQNDEGVDVSQTSTN</sequence>
<feature type="transmembrane region" description="Helical" evidence="6">
    <location>
        <begin position="37"/>
        <end position="59"/>
    </location>
</feature>
<comment type="caution">
    <text evidence="7">The sequence shown here is derived from an EMBL/GenBank/DDBJ whole genome shotgun (WGS) entry which is preliminary data.</text>
</comment>
<evidence type="ECO:0008006" key="9">
    <source>
        <dbReference type="Google" id="ProtNLM"/>
    </source>
</evidence>
<dbReference type="GO" id="GO:0046943">
    <property type="term" value="F:carboxylic acid transmembrane transporter activity"/>
    <property type="evidence" value="ECO:0007669"/>
    <property type="project" value="TreeGrafter"/>
</dbReference>
<evidence type="ECO:0000256" key="3">
    <source>
        <dbReference type="ARBA" id="ARBA00022989"/>
    </source>
</evidence>
<evidence type="ECO:0000313" key="8">
    <source>
        <dbReference type="Proteomes" id="UP000243081"/>
    </source>
</evidence>